<gene>
    <name evidence="5" type="primary">SERPINA12</name>
</gene>
<evidence type="ECO:0000256" key="1">
    <source>
        <dbReference type="ARBA" id="ARBA00009500"/>
    </source>
</evidence>
<dbReference type="GO" id="GO:0004867">
    <property type="term" value="F:serine-type endopeptidase inhibitor activity"/>
    <property type="evidence" value="ECO:0007669"/>
    <property type="project" value="InterPro"/>
</dbReference>
<evidence type="ECO:0000313" key="4">
    <source>
        <dbReference type="Proteomes" id="UP000245341"/>
    </source>
</evidence>
<accession>A0A2U3YIT3</accession>
<dbReference type="InterPro" id="IPR023796">
    <property type="entry name" value="Serpin_dom"/>
</dbReference>
<dbReference type="PANTHER" id="PTHR11461">
    <property type="entry name" value="SERINE PROTEASE INHIBITOR, SERPIN"/>
    <property type="match status" value="1"/>
</dbReference>
<evidence type="ECO:0000313" key="5">
    <source>
        <dbReference type="RefSeq" id="XP_006743640.2"/>
    </source>
</evidence>
<dbReference type="SMART" id="SM00093">
    <property type="entry name" value="SERPIN"/>
    <property type="match status" value="1"/>
</dbReference>
<dbReference type="STRING" id="9713.A0A2U3YIT3"/>
<evidence type="ECO:0000259" key="3">
    <source>
        <dbReference type="SMART" id="SM00093"/>
    </source>
</evidence>
<dbReference type="PROSITE" id="PS00284">
    <property type="entry name" value="SERPIN"/>
    <property type="match status" value="1"/>
</dbReference>
<dbReference type="GeneID" id="102747988"/>
<proteinExistence type="inferred from homology"/>
<dbReference type="PRINTS" id="PR00780">
    <property type="entry name" value="LEUSERPINII"/>
</dbReference>
<name>A0A2U3YIT3_LEPWE</name>
<dbReference type="RefSeq" id="XP_006743640.2">
    <property type="nucleotide sequence ID" value="XM_006743577.2"/>
</dbReference>
<protein>
    <submittedName>
        <fullName evidence="5">Serpin A12</fullName>
    </submittedName>
</protein>
<evidence type="ECO:0000256" key="2">
    <source>
        <dbReference type="RuleBase" id="RU000411"/>
    </source>
</evidence>
<dbReference type="InterPro" id="IPR042178">
    <property type="entry name" value="Serpin_sf_1"/>
</dbReference>
<dbReference type="OrthoDB" id="671595at2759"/>
<dbReference type="Gene3D" id="2.30.39.10">
    <property type="entry name" value="Alpha-1-antitrypsin, domain 1"/>
    <property type="match status" value="1"/>
</dbReference>
<dbReference type="Proteomes" id="UP000245341">
    <property type="component" value="Unplaced"/>
</dbReference>
<dbReference type="AlphaFoldDB" id="A0A2U3YIT3"/>
<reference evidence="5" key="1">
    <citation type="submission" date="2025-08" db="UniProtKB">
        <authorList>
            <consortium name="RefSeq"/>
        </authorList>
    </citation>
    <scope>IDENTIFICATION</scope>
    <source>
        <tissue evidence="5">Liver</tissue>
    </source>
</reference>
<dbReference type="Gene3D" id="3.30.497.10">
    <property type="entry name" value="Antithrombin, subunit I, domain 2"/>
    <property type="match status" value="1"/>
</dbReference>
<organism evidence="4 5">
    <name type="scientific">Leptonychotes weddellii</name>
    <name type="common">Weddell seal</name>
    <name type="synonym">Otaria weddellii</name>
    <dbReference type="NCBI Taxonomy" id="9713"/>
    <lineage>
        <taxon>Eukaryota</taxon>
        <taxon>Metazoa</taxon>
        <taxon>Chordata</taxon>
        <taxon>Craniata</taxon>
        <taxon>Vertebrata</taxon>
        <taxon>Euteleostomi</taxon>
        <taxon>Mammalia</taxon>
        <taxon>Eutheria</taxon>
        <taxon>Laurasiatheria</taxon>
        <taxon>Carnivora</taxon>
        <taxon>Caniformia</taxon>
        <taxon>Pinnipedia</taxon>
        <taxon>Phocidae</taxon>
        <taxon>Monachinae</taxon>
        <taxon>Lobodontini</taxon>
        <taxon>Leptonychotes</taxon>
    </lineage>
</organism>
<dbReference type="InterPro" id="IPR036186">
    <property type="entry name" value="Serpin_sf"/>
</dbReference>
<dbReference type="InterPro" id="IPR023795">
    <property type="entry name" value="Serpin_CS"/>
</dbReference>
<dbReference type="InterPro" id="IPR000215">
    <property type="entry name" value="Serpin_fam"/>
</dbReference>
<dbReference type="FunFam" id="3.30.497.10:FF:000001">
    <property type="entry name" value="Serine protease inhibitor"/>
    <property type="match status" value="1"/>
</dbReference>
<dbReference type="InterPro" id="IPR042185">
    <property type="entry name" value="Serpin_sf_2"/>
</dbReference>
<dbReference type="SUPFAM" id="SSF56574">
    <property type="entry name" value="Serpins"/>
    <property type="match status" value="1"/>
</dbReference>
<dbReference type="Pfam" id="PF00079">
    <property type="entry name" value="Serpin"/>
    <property type="match status" value="1"/>
</dbReference>
<dbReference type="FunFam" id="2.30.39.10:FF:000002">
    <property type="entry name" value="Serpin family D member 1"/>
    <property type="match status" value="1"/>
</dbReference>
<sequence>MRKMEATGQSPRKMNPLLGLGLLLAGLLTVEGLLKSDFPLGPQFRGPVSQIQSWKGRRAAQELTKRNTDFSCKLYRKLASNSPNRNIFFSPLSISTAFSMLSLGAQDSTLDEIKRGFNFKNMSERDLHEGFHYLIYRMNQGSQHLELDLKNALFIDEKLQPQKKFLTDAKNLYNADTVPTNFQNLEDTRKQINDYVSQKTQGKINNLIKNITPGTLMLLTNCIFFRARWQHEFDPKATKEEDFILDGNKRVKVPMMFHGGMYEAGYDKQLSCTVLEMPYQGTITATFILPDEGKMKNVEAALKRDILDRWKKLVTRRVVDVSLPRFSITGNYDLKKMLSYLGITKIFEEHGHLTRITPHQSLKVGKAVHEAVLKMDEKGTEGAAGSGAQTLPMETPLSIKLNKPFLVFIRDSVLPTIIFLGKIANPTGD</sequence>
<dbReference type="KEGG" id="lww:102747988"/>
<feature type="domain" description="Serpin" evidence="3">
    <location>
        <begin position="72"/>
        <end position="426"/>
    </location>
</feature>
<comment type="similarity">
    <text evidence="1 2">Belongs to the serpin family.</text>
</comment>
<dbReference type="GO" id="GO:0005615">
    <property type="term" value="C:extracellular space"/>
    <property type="evidence" value="ECO:0007669"/>
    <property type="project" value="InterPro"/>
</dbReference>
<keyword evidence="4" id="KW-1185">Reference proteome</keyword>
<dbReference type="PANTHER" id="PTHR11461:SF157">
    <property type="entry name" value="SERPIN A12"/>
    <property type="match status" value="1"/>
</dbReference>
<dbReference type="CTD" id="145264"/>